<evidence type="ECO:0000259" key="8">
    <source>
        <dbReference type="Pfam" id="PF07524"/>
    </source>
</evidence>
<evidence type="ECO:0000256" key="1">
    <source>
        <dbReference type="ARBA" id="ARBA00004123"/>
    </source>
</evidence>
<dbReference type="AlphaFoldDB" id="A0A9P7GU14"/>
<accession>A0A9P7GU14</accession>
<feature type="region of interest" description="Disordered" evidence="7">
    <location>
        <begin position="29"/>
        <end position="55"/>
    </location>
</feature>
<gene>
    <name evidence="10" type="ORF">H0H81_001982</name>
</gene>
<evidence type="ECO:0000256" key="7">
    <source>
        <dbReference type="SAM" id="MobiDB-lite"/>
    </source>
</evidence>
<dbReference type="EMBL" id="JABCKI010000007">
    <property type="protein sequence ID" value="KAG5654483.1"/>
    <property type="molecule type" value="Genomic_DNA"/>
</dbReference>
<proteinExistence type="inferred from homology"/>
<evidence type="ECO:0000256" key="2">
    <source>
        <dbReference type="ARBA" id="ARBA00008767"/>
    </source>
</evidence>
<evidence type="ECO:0000256" key="5">
    <source>
        <dbReference type="ARBA" id="ARBA00023163"/>
    </source>
</evidence>
<protein>
    <recommendedName>
        <fullName evidence="3">Transcription initiation factor TFIID subunit 8</fullName>
    </recommendedName>
</protein>
<reference evidence="10" key="1">
    <citation type="submission" date="2021-02" db="EMBL/GenBank/DDBJ databases">
        <authorList>
            <person name="Nieuwenhuis M."/>
            <person name="Van De Peppel L.J.J."/>
        </authorList>
    </citation>
    <scope>NUCLEOTIDE SEQUENCE</scope>
    <source>
        <strain evidence="10">D49</strain>
    </source>
</reference>
<sequence length="274" mass="29790">MYQPATTADGAYNPYAHYPSQYTPLPYFPPFPHLQPPPQPEPSPELPPPPPDLTSITPAVASLALRRLLSAQLRDAGFDAAQPAALARLEVDVVAFLQQLFLRAHEYANLANRAGPIATDLVLACDEFHIPPATLRAVTRKRPRKPTTATPTPHAPALLPPPSRSPSPDLLPSDDEGAPVSIPPTLRTLPAFFPALPPKHTYLRTPASPPKRAALPSLEKKLKTAGLVQESLRNLLLATEDGANQEDGELLGHIVNCESTVHPRKRWKVARKTQ</sequence>
<dbReference type="GO" id="GO:0006367">
    <property type="term" value="P:transcription initiation at RNA polymerase II promoter"/>
    <property type="evidence" value="ECO:0007669"/>
    <property type="project" value="TreeGrafter"/>
</dbReference>
<dbReference type="InterPro" id="IPR006565">
    <property type="entry name" value="BTP"/>
</dbReference>
<feature type="domain" description="Bromodomain associated" evidence="8">
    <location>
        <begin position="62"/>
        <end position="130"/>
    </location>
</feature>
<evidence type="ECO:0000256" key="3">
    <source>
        <dbReference type="ARBA" id="ARBA00017307"/>
    </source>
</evidence>
<feature type="domain" description="Transcription factor TFIID subunit 8 C-terminal" evidence="9">
    <location>
        <begin position="189"/>
        <end position="235"/>
    </location>
</feature>
<dbReference type="Proteomes" id="UP000717328">
    <property type="component" value="Unassembled WGS sequence"/>
</dbReference>
<evidence type="ECO:0000313" key="10">
    <source>
        <dbReference type="EMBL" id="KAG5654483.1"/>
    </source>
</evidence>
<evidence type="ECO:0000259" key="9">
    <source>
        <dbReference type="Pfam" id="PF10406"/>
    </source>
</evidence>
<keyword evidence="4" id="KW-0805">Transcription regulation</keyword>
<dbReference type="GO" id="GO:0005669">
    <property type="term" value="C:transcription factor TFIID complex"/>
    <property type="evidence" value="ECO:0007669"/>
    <property type="project" value="InterPro"/>
</dbReference>
<keyword evidence="5" id="KW-0804">Transcription</keyword>
<dbReference type="InterPro" id="IPR009072">
    <property type="entry name" value="Histone-fold"/>
</dbReference>
<keyword evidence="11" id="KW-1185">Reference proteome</keyword>
<dbReference type="PANTHER" id="PTHR46469">
    <property type="entry name" value="TRANSCRIPTION INITIATION FACTOR TFIID SUBUNIT 8"/>
    <property type="match status" value="1"/>
</dbReference>
<comment type="caution">
    <text evidence="10">The sequence shown here is derived from an EMBL/GenBank/DDBJ whole genome shotgun (WGS) entry which is preliminary data.</text>
</comment>
<name>A0A9P7GU14_9AGAR</name>
<keyword evidence="6" id="KW-0539">Nucleus</keyword>
<dbReference type="PANTHER" id="PTHR46469:SF1">
    <property type="entry name" value="TRANSCRIPTION INITIATION FACTOR TFIID SUBUNIT 8"/>
    <property type="match status" value="1"/>
</dbReference>
<dbReference type="Gene3D" id="1.10.20.10">
    <property type="entry name" value="Histone, subunit A"/>
    <property type="match status" value="1"/>
</dbReference>
<comment type="subcellular location">
    <subcellularLocation>
        <location evidence="1">Nucleus</location>
    </subcellularLocation>
</comment>
<reference evidence="10" key="2">
    <citation type="submission" date="2021-10" db="EMBL/GenBank/DDBJ databases">
        <title>Phylogenomics reveals ancestral predisposition of the termite-cultivated fungus Termitomyces towards a domesticated lifestyle.</title>
        <authorList>
            <person name="Auxier B."/>
            <person name="Grum-Grzhimaylo A."/>
            <person name="Cardenas M.E."/>
            <person name="Lodge J.D."/>
            <person name="Laessoe T."/>
            <person name="Pedersen O."/>
            <person name="Smith M.E."/>
            <person name="Kuyper T.W."/>
            <person name="Franco-Molano E.A."/>
            <person name="Baroni T.J."/>
            <person name="Aanen D.K."/>
        </authorList>
    </citation>
    <scope>NUCLEOTIDE SEQUENCE</scope>
    <source>
        <strain evidence="10">D49</strain>
    </source>
</reference>
<dbReference type="GO" id="GO:0046982">
    <property type="term" value="F:protein heterodimerization activity"/>
    <property type="evidence" value="ECO:0007669"/>
    <property type="project" value="InterPro"/>
</dbReference>
<evidence type="ECO:0000313" key="11">
    <source>
        <dbReference type="Proteomes" id="UP000717328"/>
    </source>
</evidence>
<dbReference type="CDD" id="cd00076">
    <property type="entry name" value="HFD_SF"/>
    <property type="match status" value="1"/>
</dbReference>
<evidence type="ECO:0000256" key="4">
    <source>
        <dbReference type="ARBA" id="ARBA00023015"/>
    </source>
</evidence>
<feature type="compositionally biased region" description="Low complexity" evidence="7">
    <location>
        <begin position="146"/>
        <end position="157"/>
    </location>
</feature>
<dbReference type="Pfam" id="PF10406">
    <property type="entry name" value="TAF8_C"/>
    <property type="match status" value="1"/>
</dbReference>
<feature type="compositionally biased region" description="Pro residues" evidence="7">
    <location>
        <begin position="29"/>
        <end position="52"/>
    </location>
</feature>
<dbReference type="OrthoDB" id="2193813at2759"/>
<comment type="similarity">
    <text evidence="2">Belongs to the TAF8 family.</text>
</comment>
<evidence type="ECO:0000256" key="6">
    <source>
        <dbReference type="ARBA" id="ARBA00023242"/>
    </source>
</evidence>
<dbReference type="InterPro" id="IPR019473">
    <property type="entry name" value="TFIID_su8_C"/>
</dbReference>
<organism evidence="10 11">
    <name type="scientific">Sphagnurus paluster</name>
    <dbReference type="NCBI Taxonomy" id="117069"/>
    <lineage>
        <taxon>Eukaryota</taxon>
        <taxon>Fungi</taxon>
        <taxon>Dikarya</taxon>
        <taxon>Basidiomycota</taxon>
        <taxon>Agaricomycotina</taxon>
        <taxon>Agaricomycetes</taxon>
        <taxon>Agaricomycetidae</taxon>
        <taxon>Agaricales</taxon>
        <taxon>Tricholomatineae</taxon>
        <taxon>Lyophyllaceae</taxon>
        <taxon>Sphagnurus</taxon>
    </lineage>
</organism>
<dbReference type="InterPro" id="IPR037818">
    <property type="entry name" value="TAF8"/>
</dbReference>
<dbReference type="Pfam" id="PF07524">
    <property type="entry name" value="Bromo_TP"/>
    <property type="match status" value="1"/>
</dbReference>
<feature type="region of interest" description="Disordered" evidence="7">
    <location>
        <begin position="136"/>
        <end position="183"/>
    </location>
</feature>